<dbReference type="EMBL" id="UOFR01000066">
    <property type="protein sequence ID" value="VAW99303.1"/>
    <property type="molecule type" value="Genomic_DNA"/>
</dbReference>
<dbReference type="InterPro" id="IPR011519">
    <property type="entry name" value="UnbV_ASPIC"/>
</dbReference>
<evidence type="ECO:0000259" key="2">
    <source>
        <dbReference type="Pfam" id="PF07593"/>
    </source>
</evidence>
<dbReference type="InterPro" id="IPR027039">
    <property type="entry name" value="Crtac1"/>
</dbReference>
<evidence type="ECO:0000313" key="3">
    <source>
        <dbReference type="EMBL" id="VAW99303.1"/>
    </source>
</evidence>
<proteinExistence type="predicted"/>
<evidence type="ECO:0000256" key="1">
    <source>
        <dbReference type="ARBA" id="ARBA00022729"/>
    </source>
</evidence>
<dbReference type="SUPFAM" id="SSF69318">
    <property type="entry name" value="Integrin alpha N-terminal domain"/>
    <property type="match status" value="1"/>
</dbReference>
<dbReference type="InterPro" id="IPR013517">
    <property type="entry name" value="FG-GAP"/>
</dbReference>
<protein>
    <recommendedName>
        <fullName evidence="2">ASPIC/UnbV domain-containing protein</fullName>
    </recommendedName>
</protein>
<gene>
    <name evidence="3" type="ORF">MNBD_GAMMA21-2727</name>
</gene>
<dbReference type="Pfam" id="PF13517">
    <property type="entry name" value="FG-GAP_3"/>
    <property type="match status" value="3"/>
</dbReference>
<keyword evidence="1" id="KW-0732">Signal</keyword>
<dbReference type="Pfam" id="PF07593">
    <property type="entry name" value="UnbV_ASPIC"/>
    <property type="match status" value="1"/>
</dbReference>
<dbReference type="Gene3D" id="2.130.10.130">
    <property type="entry name" value="Integrin alpha, N-terminal"/>
    <property type="match status" value="2"/>
</dbReference>
<feature type="domain" description="ASPIC/UnbV" evidence="2">
    <location>
        <begin position="521"/>
        <end position="587"/>
    </location>
</feature>
<dbReference type="PANTHER" id="PTHR16026">
    <property type="entry name" value="CARTILAGE ACIDIC PROTEIN 1"/>
    <property type="match status" value="1"/>
</dbReference>
<name>A0A3B1AHD5_9ZZZZ</name>
<dbReference type="InterPro" id="IPR028994">
    <property type="entry name" value="Integrin_alpha_N"/>
</dbReference>
<reference evidence="3" key="1">
    <citation type="submission" date="2018-06" db="EMBL/GenBank/DDBJ databases">
        <authorList>
            <person name="Zhirakovskaya E."/>
        </authorList>
    </citation>
    <scope>NUCLEOTIDE SEQUENCE</scope>
</reference>
<dbReference type="PANTHER" id="PTHR16026:SF0">
    <property type="entry name" value="CARTILAGE ACIDIC PROTEIN 1"/>
    <property type="match status" value="1"/>
</dbReference>
<accession>A0A3B1AHD5</accession>
<organism evidence="3">
    <name type="scientific">hydrothermal vent metagenome</name>
    <dbReference type="NCBI Taxonomy" id="652676"/>
    <lineage>
        <taxon>unclassified sequences</taxon>
        <taxon>metagenomes</taxon>
        <taxon>ecological metagenomes</taxon>
    </lineage>
</organism>
<dbReference type="AlphaFoldDB" id="A0A3B1AHD5"/>
<sequence>MRYMLCLLRLNLTNVLRRCLTAFNRGSRTYVMLTACFALSVNHVYAKEEIIDSGPDFVDITKQSKIDFLHHPAIYHKSLDHLMPILNAAMVGGAVADFDNDGFLDIFVADTLAGYKAHLYHNNGDLTFTDIAQRAGVADVNDKSNASTSAMAFDYDGDGWQDLLVARFGTPILFKNKGDGTFVDVTKKAGLKHHMNTIHSIAFDYNKDGHIDIYLGNYYPDVDMFNLKSNEVLHDSWENARNGGKNVFYQNNGDGTFTARTEQLGLSDTGWTVALGHSDLDNDGWQDIYVANDYGPDKVFRNTGKGGFEDITDEAIGVDGKHGMSAEIGDFNNDGFFDIYVTNITEEWAYECNMLWQNNGDGTFTDVATELNVCDTGWAWGAKFFDYDNDGDLDLYVANGFVAGEGNYMNDLTSFLLSDIGQNPSDPKNWPAVGNKGMAANENNQLFTNLDGLTFIPEKRGGLNIAKYSRAVLMGDFDNDGRLDLFLTNLADKAQLFQNKSLNENNWIELDLAGLAPNRDAVGARIEVMVSGNTFVREVNIGNGFAGSSMIRQHFGLGKNKVIDKLVITWPNGDKQIHKNVVTNKMYRARQKLKDLKPIKY</sequence>